<feature type="region of interest" description="Disordered" evidence="1">
    <location>
        <begin position="118"/>
        <end position="144"/>
    </location>
</feature>
<dbReference type="EMBL" id="UYJE01008034">
    <property type="protein sequence ID" value="VDI60424.1"/>
    <property type="molecule type" value="Genomic_DNA"/>
</dbReference>
<feature type="compositionally biased region" description="Polar residues" evidence="1">
    <location>
        <begin position="129"/>
        <end position="144"/>
    </location>
</feature>
<proteinExistence type="predicted"/>
<gene>
    <name evidence="3" type="ORF">MGAL_10B083361</name>
</gene>
<protein>
    <submittedName>
        <fullName evidence="3">Uncharacterized protein</fullName>
    </submittedName>
</protein>
<evidence type="ECO:0000256" key="2">
    <source>
        <dbReference type="SAM" id="SignalP"/>
    </source>
</evidence>
<evidence type="ECO:0000256" key="1">
    <source>
        <dbReference type="SAM" id="MobiDB-lite"/>
    </source>
</evidence>
<dbReference type="AlphaFoldDB" id="A0A8B6G8N3"/>
<evidence type="ECO:0000313" key="3">
    <source>
        <dbReference type="EMBL" id="VDI60424.1"/>
    </source>
</evidence>
<sequence>MAWKVSLFYFALVAVCVLCVQAQQQEIDCVDYIETADSMFKEPTVVYTKFENSKIWNMTLVERRSFYMCDPPEEKFGIGLDEKEWWVFHGCGGLFEIWECAPPGEKLVLKPNPEVTMTQDEADKKAKTQIATDGSNSQKKLTGF</sequence>
<comment type="caution">
    <text evidence="3">The sequence shown here is derived from an EMBL/GenBank/DDBJ whole genome shotgun (WGS) entry which is preliminary data.</text>
</comment>
<keyword evidence="2" id="KW-0732">Signal</keyword>
<organism evidence="3 4">
    <name type="scientific">Mytilus galloprovincialis</name>
    <name type="common">Mediterranean mussel</name>
    <dbReference type="NCBI Taxonomy" id="29158"/>
    <lineage>
        <taxon>Eukaryota</taxon>
        <taxon>Metazoa</taxon>
        <taxon>Spiralia</taxon>
        <taxon>Lophotrochozoa</taxon>
        <taxon>Mollusca</taxon>
        <taxon>Bivalvia</taxon>
        <taxon>Autobranchia</taxon>
        <taxon>Pteriomorphia</taxon>
        <taxon>Mytilida</taxon>
        <taxon>Mytiloidea</taxon>
        <taxon>Mytilidae</taxon>
        <taxon>Mytilinae</taxon>
        <taxon>Mytilus</taxon>
    </lineage>
</organism>
<feature type="chain" id="PRO_5032687787" evidence="2">
    <location>
        <begin position="23"/>
        <end position="144"/>
    </location>
</feature>
<dbReference type="Proteomes" id="UP000596742">
    <property type="component" value="Unassembled WGS sequence"/>
</dbReference>
<keyword evidence="4" id="KW-1185">Reference proteome</keyword>
<dbReference type="OrthoDB" id="6118981at2759"/>
<reference evidence="3" key="1">
    <citation type="submission" date="2018-11" db="EMBL/GenBank/DDBJ databases">
        <authorList>
            <person name="Alioto T."/>
            <person name="Alioto T."/>
        </authorList>
    </citation>
    <scope>NUCLEOTIDE SEQUENCE</scope>
</reference>
<feature type="signal peptide" evidence="2">
    <location>
        <begin position="1"/>
        <end position="22"/>
    </location>
</feature>
<evidence type="ECO:0000313" key="4">
    <source>
        <dbReference type="Proteomes" id="UP000596742"/>
    </source>
</evidence>
<accession>A0A8B6G8N3</accession>
<name>A0A8B6G8N3_MYTGA</name>